<gene>
    <name evidence="1" type="ORF">LCGC14_2417140</name>
</gene>
<sequence length="134" mass="15015">MSYSKQLEIPASTLKTAPASIDIEIPPTLVDRVEITFPSGCVGLVGVRFQFQGRVIWPYNPDGWFRGNGQTVIFSPNIELVDQPNTLTIEAYNDDDTYKHTVYVIIDVEFKGGFLDFWKSVFFGSSTRINSLAS</sequence>
<accession>A0A0F9E2Y5</accession>
<evidence type="ECO:0000313" key="1">
    <source>
        <dbReference type="EMBL" id="KKL24256.1"/>
    </source>
</evidence>
<organism evidence="1">
    <name type="scientific">marine sediment metagenome</name>
    <dbReference type="NCBI Taxonomy" id="412755"/>
    <lineage>
        <taxon>unclassified sequences</taxon>
        <taxon>metagenomes</taxon>
        <taxon>ecological metagenomes</taxon>
    </lineage>
</organism>
<dbReference type="EMBL" id="LAZR01036663">
    <property type="protein sequence ID" value="KKL24256.1"/>
    <property type="molecule type" value="Genomic_DNA"/>
</dbReference>
<reference evidence="1" key="1">
    <citation type="journal article" date="2015" name="Nature">
        <title>Complex archaea that bridge the gap between prokaryotes and eukaryotes.</title>
        <authorList>
            <person name="Spang A."/>
            <person name="Saw J.H."/>
            <person name="Jorgensen S.L."/>
            <person name="Zaremba-Niedzwiedzka K."/>
            <person name="Martijn J."/>
            <person name="Lind A.E."/>
            <person name="van Eijk R."/>
            <person name="Schleper C."/>
            <person name="Guy L."/>
            <person name="Ettema T.J."/>
        </authorList>
    </citation>
    <scope>NUCLEOTIDE SEQUENCE</scope>
</reference>
<comment type="caution">
    <text evidence="1">The sequence shown here is derived from an EMBL/GenBank/DDBJ whole genome shotgun (WGS) entry which is preliminary data.</text>
</comment>
<proteinExistence type="predicted"/>
<name>A0A0F9E2Y5_9ZZZZ</name>
<dbReference type="AlphaFoldDB" id="A0A0F9E2Y5"/>
<protein>
    <submittedName>
        <fullName evidence="1">Uncharacterized protein</fullName>
    </submittedName>
</protein>